<reference evidence="2" key="1">
    <citation type="journal article" date="2022" name="Mol. Ecol. Resour.">
        <title>The genomes of chicory, endive, great burdock and yacon provide insights into Asteraceae palaeo-polyploidization history and plant inulin production.</title>
        <authorList>
            <person name="Fan W."/>
            <person name="Wang S."/>
            <person name="Wang H."/>
            <person name="Wang A."/>
            <person name="Jiang F."/>
            <person name="Liu H."/>
            <person name="Zhao H."/>
            <person name="Xu D."/>
            <person name="Zhang Y."/>
        </authorList>
    </citation>
    <scope>NUCLEOTIDE SEQUENCE [LARGE SCALE GENOMIC DNA]</scope>
    <source>
        <strain evidence="2">cv. Punajuju</strain>
    </source>
</reference>
<keyword evidence="2" id="KW-1185">Reference proteome</keyword>
<comment type="caution">
    <text evidence="1">The sequence shown here is derived from an EMBL/GenBank/DDBJ whole genome shotgun (WGS) entry which is preliminary data.</text>
</comment>
<proteinExistence type="predicted"/>
<gene>
    <name evidence="1" type="ORF">L2E82_10092</name>
</gene>
<reference evidence="1 2" key="2">
    <citation type="journal article" date="2022" name="Mol. Ecol. Resour.">
        <title>The genomes of chicory, endive, great burdock and yacon provide insights into Asteraceae paleo-polyploidization history and plant inulin production.</title>
        <authorList>
            <person name="Fan W."/>
            <person name="Wang S."/>
            <person name="Wang H."/>
            <person name="Wang A."/>
            <person name="Jiang F."/>
            <person name="Liu H."/>
            <person name="Zhao H."/>
            <person name="Xu D."/>
            <person name="Zhang Y."/>
        </authorList>
    </citation>
    <scope>NUCLEOTIDE SEQUENCE [LARGE SCALE GENOMIC DNA]</scope>
    <source>
        <strain evidence="2">cv. Punajuju</strain>
        <tissue evidence="1">Leaves</tissue>
    </source>
</reference>
<accession>A0ACB9GAV2</accession>
<evidence type="ECO:0000313" key="2">
    <source>
        <dbReference type="Proteomes" id="UP001055811"/>
    </source>
</evidence>
<dbReference type="Proteomes" id="UP001055811">
    <property type="component" value="Linkage Group LG02"/>
</dbReference>
<organism evidence="1 2">
    <name type="scientific">Cichorium intybus</name>
    <name type="common">Chicory</name>
    <dbReference type="NCBI Taxonomy" id="13427"/>
    <lineage>
        <taxon>Eukaryota</taxon>
        <taxon>Viridiplantae</taxon>
        <taxon>Streptophyta</taxon>
        <taxon>Embryophyta</taxon>
        <taxon>Tracheophyta</taxon>
        <taxon>Spermatophyta</taxon>
        <taxon>Magnoliopsida</taxon>
        <taxon>eudicotyledons</taxon>
        <taxon>Gunneridae</taxon>
        <taxon>Pentapetalae</taxon>
        <taxon>asterids</taxon>
        <taxon>campanulids</taxon>
        <taxon>Asterales</taxon>
        <taxon>Asteraceae</taxon>
        <taxon>Cichorioideae</taxon>
        <taxon>Cichorieae</taxon>
        <taxon>Cichoriinae</taxon>
        <taxon>Cichorium</taxon>
    </lineage>
</organism>
<dbReference type="EMBL" id="CM042010">
    <property type="protein sequence ID" value="KAI3780146.1"/>
    <property type="molecule type" value="Genomic_DNA"/>
</dbReference>
<evidence type="ECO:0000313" key="1">
    <source>
        <dbReference type="EMBL" id="KAI3780146.1"/>
    </source>
</evidence>
<name>A0ACB9GAV2_CICIN</name>
<sequence>MVKDQNKRKRAAEGKGDSDEGGQRKKERETKGKDTVSTPSSPTDEEFNEFVAILGRMEEAVKYFGKTSSGVDGGCEMQKSVVQTEEPSSRRISDVEVCLNKSGRDAVLDLNTIPEEESSRCSEFAKKGSA</sequence>
<protein>
    <submittedName>
        <fullName evidence="1">Uncharacterized protein</fullName>
    </submittedName>
</protein>